<evidence type="ECO:0000313" key="1">
    <source>
        <dbReference type="EMBL" id="RED16179.1"/>
    </source>
</evidence>
<protein>
    <recommendedName>
        <fullName evidence="3">DUF115 domain-containing protein</fullName>
    </recommendedName>
</protein>
<accession>A0A3D9FEG5</accession>
<reference evidence="1 2" key="1">
    <citation type="submission" date="2018-07" db="EMBL/GenBank/DDBJ databases">
        <title>Genomic Encyclopedia of Type Strains, Phase IV (KMG-IV): sequencing the most valuable type-strain genomes for metagenomic binning, comparative biology and taxonomic classification.</title>
        <authorList>
            <person name="Goeker M."/>
        </authorList>
    </citation>
    <scope>NUCLEOTIDE SEQUENCE [LARGE SCALE GENOMIC DNA]</scope>
    <source>
        <strain evidence="1 2">DSM 26725</strain>
    </source>
</reference>
<evidence type="ECO:0008006" key="3">
    <source>
        <dbReference type="Google" id="ProtNLM"/>
    </source>
</evidence>
<dbReference type="Proteomes" id="UP000256310">
    <property type="component" value="Unassembled WGS sequence"/>
</dbReference>
<comment type="caution">
    <text evidence="1">The sequence shown here is derived from an EMBL/GenBank/DDBJ whole genome shotgun (WGS) entry which is preliminary data.</text>
</comment>
<proteinExistence type="predicted"/>
<evidence type="ECO:0000313" key="2">
    <source>
        <dbReference type="Proteomes" id="UP000256310"/>
    </source>
</evidence>
<dbReference type="RefSeq" id="WP_116235616.1">
    <property type="nucleotide sequence ID" value="NZ_QRDP01000004.1"/>
</dbReference>
<dbReference type="AlphaFoldDB" id="A0A3D9FEG5"/>
<name>A0A3D9FEG5_9SPHN</name>
<keyword evidence="2" id="KW-1185">Reference proteome</keyword>
<dbReference type="EMBL" id="QRDP01000004">
    <property type="protein sequence ID" value="RED16179.1"/>
    <property type="molecule type" value="Genomic_DNA"/>
</dbReference>
<dbReference type="OrthoDB" id="8445658at2"/>
<sequence>MRIAFLAETAAKGQDATERRRVAHLWRALIRMEHAFPEFIDANQPCSISQGSRARGDGPKQVVWDVVVNATNDPNAADAFYAAANRIWVPPSDASAVNPHSMKNCDATWLWEDGPSNESQALADHILPDIYETALDHSIATYPEGAILADSSIVENQSHGIVELLKANPTGETGLPVELTQLLAPSLDFDQCSIVPYENLEALGRASVLISDFSPAYRELAFTALNNGAKAILVGTGKYIVLGGRRYGIPQSDDELIAGEAMGWSSTQQRTFDDLTRSVKSALQSITSGTGFYTAELDNSTVFECELKRHSFNPHTGLLIAFVSCRCPFINDMIFDGLAVISGDTELPDVRCRRNAPADIENGLLLRIVAFLPAGLSVQDVNIQILVEGVISYDVALPPTITFQQAGFLCVESAGEDRWAVEHWSASSKTWIDCSDGEVIDQSIVPNATGLHFCRSTIRIDTQDNRMTAQPDEGVGQTLFGSGRYMAPQSVSSDRLVQLKDAYRGQSAWLIGNGPSVRPADLDRLQGRLCFAFNRFHLAYSETCLRPQFTLCSDRQTIEDFFEEIVAQAGGMVMLAQADRPDKSGAAEWLRVAPVFPPLFSKNPAVRVSAGGSSPFIAMQVAHYLGIRRLYLYGMDFTYKVRKNALSKDPMRGGVGEGNHFITDYRAGLPWSPPNTLNILMAFLTAREIFAADGGSIRNATRGGALEMFERYDFEKALRDE</sequence>
<gene>
    <name evidence="1" type="ORF">DFR46_1195</name>
</gene>
<organism evidence="1 2">
    <name type="scientific">Parasphingopyxis lamellibrachiae</name>
    <dbReference type="NCBI Taxonomy" id="680125"/>
    <lineage>
        <taxon>Bacteria</taxon>
        <taxon>Pseudomonadati</taxon>
        <taxon>Pseudomonadota</taxon>
        <taxon>Alphaproteobacteria</taxon>
        <taxon>Sphingomonadales</taxon>
        <taxon>Sphingomonadaceae</taxon>
        <taxon>Parasphingopyxis</taxon>
    </lineage>
</organism>